<reference evidence="3" key="1">
    <citation type="journal article" date="2019" name="Int. J. Syst. Evol. Microbiol.">
        <title>The Global Catalogue of Microorganisms (GCM) 10K type strain sequencing project: providing services to taxonomists for standard genome sequencing and annotation.</title>
        <authorList>
            <consortium name="The Broad Institute Genomics Platform"/>
            <consortium name="The Broad Institute Genome Sequencing Center for Infectious Disease"/>
            <person name="Wu L."/>
            <person name="Ma J."/>
        </authorList>
    </citation>
    <scope>NUCLEOTIDE SEQUENCE [LARGE SCALE GENOMIC DNA]</scope>
    <source>
        <strain evidence="3">CGMCC 1.3601</strain>
    </source>
</reference>
<accession>A0ABQ2C9S0</accession>
<evidence type="ECO:0000256" key="1">
    <source>
        <dbReference type="SAM" id="Phobius"/>
    </source>
</evidence>
<evidence type="ECO:0000313" key="2">
    <source>
        <dbReference type="EMBL" id="GGI69346.1"/>
    </source>
</evidence>
<proteinExistence type="predicted"/>
<feature type="transmembrane region" description="Helical" evidence="1">
    <location>
        <begin position="39"/>
        <end position="61"/>
    </location>
</feature>
<dbReference type="EMBL" id="BMKV01000001">
    <property type="protein sequence ID" value="GGI69346.1"/>
    <property type="molecule type" value="Genomic_DNA"/>
</dbReference>
<dbReference type="Proteomes" id="UP000658754">
    <property type="component" value="Unassembled WGS sequence"/>
</dbReference>
<keyword evidence="1" id="KW-0472">Membrane</keyword>
<gene>
    <name evidence="2" type="ORF">GCM10007175_02550</name>
</gene>
<keyword evidence="1" id="KW-0812">Transmembrane</keyword>
<sequence>MFYSATLGVVAGLGFTVAAPTMADVIFASTVTIPLEYAALSGVLIFVVSVSRASGSIALVAFGRIHTVFVSAVAGVSVGVPSILLGARLLGPPGALIGEVLAEVVVLTIQLRQMRKII</sequence>
<keyword evidence="3" id="KW-1185">Reference proteome</keyword>
<evidence type="ECO:0000313" key="3">
    <source>
        <dbReference type="Proteomes" id="UP000658754"/>
    </source>
</evidence>
<protein>
    <submittedName>
        <fullName evidence="2">Uncharacterized protein</fullName>
    </submittedName>
</protein>
<keyword evidence="1" id="KW-1133">Transmembrane helix</keyword>
<comment type="caution">
    <text evidence="2">The sequence shown here is derived from an EMBL/GenBank/DDBJ whole genome shotgun (WGS) entry which is preliminary data.</text>
</comment>
<organism evidence="2 3">
    <name type="scientific">Pseudarthrobacter scleromae</name>
    <dbReference type="NCBI Taxonomy" id="158897"/>
    <lineage>
        <taxon>Bacteria</taxon>
        <taxon>Bacillati</taxon>
        <taxon>Actinomycetota</taxon>
        <taxon>Actinomycetes</taxon>
        <taxon>Micrococcales</taxon>
        <taxon>Micrococcaceae</taxon>
        <taxon>Pseudarthrobacter</taxon>
    </lineage>
</organism>
<name>A0ABQ2C9S0_9MICC</name>
<feature type="transmembrane region" description="Helical" evidence="1">
    <location>
        <begin position="68"/>
        <end position="87"/>
    </location>
</feature>